<dbReference type="EMBL" id="CAFBRY010000001">
    <property type="protein sequence ID" value="CAB5134655.1"/>
    <property type="molecule type" value="Genomic_DNA"/>
</dbReference>
<reference evidence="3" key="1">
    <citation type="submission" date="2020-05" db="EMBL/GenBank/DDBJ databases">
        <authorList>
            <person name="Chiriac C."/>
            <person name="Salcher M."/>
            <person name="Ghai R."/>
            <person name="Kavagutti S V."/>
        </authorList>
    </citation>
    <scope>NUCLEOTIDE SEQUENCE</scope>
</reference>
<dbReference type="EMBL" id="CAESAH010000001">
    <property type="protein sequence ID" value="CAB4330046.1"/>
    <property type="molecule type" value="Genomic_DNA"/>
</dbReference>
<organism evidence="3">
    <name type="scientific">freshwater metagenome</name>
    <dbReference type="NCBI Taxonomy" id="449393"/>
    <lineage>
        <taxon>unclassified sequences</taxon>
        <taxon>metagenomes</taxon>
        <taxon>ecological metagenomes</taxon>
    </lineage>
</organism>
<dbReference type="AlphaFoldDB" id="A0A6J6RYG0"/>
<proteinExistence type="predicted"/>
<sequence length="448" mass="49335">MRKARVWVVTVVLISIFSTQISLAAVTPGVKCSKLGAVATTGGKKYTCVKSGKKLAWNKGVALPKPTPKVTPTAIGDPAGAIGGTPTPTAQLPVAGDPPLKSENCGYGNFYYRMNNGVIERSFYPDKLFTPSDTRTNLDFDPIRVKAYETIRAHLSAAQVAPQIDFHISPNFPIDVLNPLKQQLKAVTEFWSDRFQVGSHMQATFLTEKDTELIDAANTLNSVDAKWVMDTYLNPNNFGMTKCGWRSGIAGAHVLADGKNSGQVGYWIVFPTSNSSRDWDPVNLPHEFTHSIQGLIWNSNGVMGHRDEWVAYNFTEGGAQTFGTALAFPNIGWYNDEINRKIMDNFLGGPTAAKVIPTTTAEIILMLQTSEKNDNAAGSTWAYTVGFHLWEWLIANYGFDSYWNIAKGISSTQNYDATVLKVIGKTRSELYIEAAPYILKQFRLALKN</sequence>
<evidence type="ECO:0000313" key="4">
    <source>
        <dbReference type="EMBL" id="CAB4814732.1"/>
    </source>
</evidence>
<evidence type="ECO:0000256" key="1">
    <source>
        <dbReference type="SAM" id="MobiDB-lite"/>
    </source>
</evidence>
<evidence type="ECO:0000313" key="3">
    <source>
        <dbReference type="EMBL" id="CAB4727614.1"/>
    </source>
</evidence>
<accession>A0A6J6RYG0</accession>
<evidence type="ECO:0000313" key="2">
    <source>
        <dbReference type="EMBL" id="CAB4330046.1"/>
    </source>
</evidence>
<feature type="region of interest" description="Disordered" evidence="1">
    <location>
        <begin position="76"/>
        <end position="96"/>
    </location>
</feature>
<dbReference type="EMBL" id="CAFABC010000002">
    <property type="protein sequence ID" value="CAB4814732.1"/>
    <property type="molecule type" value="Genomic_DNA"/>
</dbReference>
<dbReference type="EMBL" id="CAEZYO010000013">
    <property type="protein sequence ID" value="CAB4727614.1"/>
    <property type="molecule type" value="Genomic_DNA"/>
</dbReference>
<evidence type="ECO:0000313" key="5">
    <source>
        <dbReference type="EMBL" id="CAB5134655.1"/>
    </source>
</evidence>
<name>A0A6J6RYG0_9ZZZZ</name>
<gene>
    <name evidence="3" type="ORF">UFOPK2731_00608</name>
    <name evidence="4" type="ORF">UFOPK3161_00101</name>
    <name evidence="2" type="ORF">UFOPK3962_00094</name>
    <name evidence="5" type="ORF">UFOPK4427_00093</name>
</gene>
<protein>
    <submittedName>
        <fullName evidence="3">Unannotated protein</fullName>
    </submittedName>
</protein>